<evidence type="ECO:0000256" key="1">
    <source>
        <dbReference type="ARBA" id="ARBA00003510"/>
    </source>
</evidence>
<keyword evidence="7 10" id="KW-0812">Transmembrane</keyword>
<keyword evidence="9 10" id="KW-0472">Membrane</keyword>
<feature type="transmembrane region" description="Helical" evidence="10">
    <location>
        <begin position="150"/>
        <end position="172"/>
    </location>
</feature>
<keyword evidence="5 10" id="KW-1003">Cell membrane</keyword>
<dbReference type="InterPro" id="IPR000515">
    <property type="entry name" value="MetI-like"/>
</dbReference>
<reference evidence="12" key="2">
    <citation type="submission" date="2023-12" db="EMBL/GenBank/DDBJ databases">
        <authorList>
            <person name="Sun Q."/>
            <person name="Inoue M."/>
        </authorList>
    </citation>
    <scope>NUCLEOTIDE SEQUENCE</scope>
    <source>
        <strain evidence="12">JCM 17590</strain>
    </source>
</reference>
<feature type="transmembrane region" description="Helical" evidence="10">
    <location>
        <begin position="184"/>
        <end position="211"/>
    </location>
</feature>
<evidence type="ECO:0000256" key="6">
    <source>
        <dbReference type="ARBA" id="ARBA00022592"/>
    </source>
</evidence>
<dbReference type="PROSITE" id="PS50928">
    <property type="entry name" value="ABC_TM1"/>
    <property type="match status" value="1"/>
</dbReference>
<feature type="transmembrane region" description="Helical" evidence="10">
    <location>
        <begin position="217"/>
        <end position="235"/>
    </location>
</feature>
<evidence type="ECO:0000256" key="9">
    <source>
        <dbReference type="ARBA" id="ARBA00023136"/>
    </source>
</evidence>
<dbReference type="RefSeq" id="WP_344791114.1">
    <property type="nucleotide sequence ID" value="NZ_BAABBV010000001.1"/>
</dbReference>
<reference evidence="12" key="1">
    <citation type="journal article" date="2014" name="Int. J. Syst. Evol. Microbiol.">
        <title>Complete genome of a new Firmicutes species belonging to the dominant human colonic microbiota ('Ruminococcus bicirculans') reveals two chromosomes and a selective capacity to utilize plant glucans.</title>
        <authorList>
            <consortium name="NISC Comparative Sequencing Program"/>
            <person name="Wegmann U."/>
            <person name="Louis P."/>
            <person name="Goesmann A."/>
            <person name="Henrissat B."/>
            <person name="Duncan S.H."/>
            <person name="Flint H.J."/>
        </authorList>
    </citation>
    <scope>NUCLEOTIDE SEQUENCE</scope>
    <source>
        <strain evidence="12">JCM 17590</strain>
    </source>
</reference>
<gene>
    <name evidence="12" type="primary">pstA</name>
    <name evidence="12" type="ORF">GCM10022286_14780</name>
</gene>
<dbReference type="InterPro" id="IPR005672">
    <property type="entry name" value="Phosphate_PstA"/>
</dbReference>
<keyword evidence="8 10" id="KW-1133">Transmembrane helix</keyword>
<comment type="function">
    <text evidence="1">Part of the binding-protein-dependent transport system for phosphate; probably responsible for the translocation of the substrate across the membrane.</text>
</comment>
<name>A0ABP7ZJ80_9MICO</name>
<proteinExistence type="inferred from homology"/>
<feature type="transmembrane region" description="Helical" evidence="10">
    <location>
        <begin position="267"/>
        <end position="288"/>
    </location>
</feature>
<evidence type="ECO:0000256" key="8">
    <source>
        <dbReference type="ARBA" id="ARBA00022989"/>
    </source>
</evidence>
<evidence type="ECO:0000313" key="13">
    <source>
        <dbReference type="Proteomes" id="UP001415169"/>
    </source>
</evidence>
<keyword evidence="4" id="KW-0813">Transport</keyword>
<evidence type="ECO:0000259" key="11">
    <source>
        <dbReference type="PROSITE" id="PS50928"/>
    </source>
</evidence>
<dbReference type="InterPro" id="IPR051408">
    <property type="entry name" value="Phosphate_transprt_permease"/>
</dbReference>
<dbReference type="Gene3D" id="1.10.3720.10">
    <property type="entry name" value="MetI-like"/>
    <property type="match status" value="1"/>
</dbReference>
<keyword evidence="6" id="KW-0592">Phosphate transport</keyword>
<evidence type="ECO:0000256" key="3">
    <source>
        <dbReference type="ARBA" id="ARBA00007069"/>
    </source>
</evidence>
<accession>A0ABP7ZJ80</accession>
<dbReference type="InterPro" id="IPR035906">
    <property type="entry name" value="MetI-like_sf"/>
</dbReference>
<dbReference type="Proteomes" id="UP001415169">
    <property type="component" value="Unassembled WGS sequence"/>
</dbReference>
<feature type="transmembrane region" description="Helical" evidence="10">
    <location>
        <begin position="336"/>
        <end position="360"/>
    </location>
</feature>
<feature type="transmembrane region" description="Helical" evidence="10">
    <location>
        <begin position="53"/>
        <end position="74"/>
    </location>
</feature>
<feature type="domain" description="ABC transmembrane type-1" evidence="11">
    <location>
        <begin position="146"/>
        <end position="356"/>
    </location>
</feature>
<dbReference type="Pfam" id="PF00528">
    <property type="entry name" value="BPD_transp_1"/>
    <property type="match status" value="1"/>
</dbReference>
<comment type="caution">
    <text evidence="12">The sequence shown here is derived from an EMBL/GenBank/DDBJ whole genome shotgun (WGS) entry which is preliminary data.</text>
</comment>
<dbReference type="PANTHER" id="PTHR42922">
    <property type="entry name" value="PHOSPHATE TRANSPORT SYSTEM PERMEASE PROTEIN PSTA"/>
    <property type="match status" value="1"/>
</dbReference>
<dbReference type="EMBL" id="BAABBV010000001">
    <property type="protein sequence ID" value="GAA4159791.1"/>
    <property type="molecule type" value="Genomic_DNA"/>
</dbReference>
<dbReference type="CDD" id="cd06261">
    <property type="entry name" value="TM_PBP2"/>
    <property type="match status" value="1"/>
</dbReference>
<evidence type="ECO:0000256" key="4">
    <source>
        <dbReference type="ARBA" id="ARBA00022448"/>
    </source>
</evidence>
<dbReference type="NCBIfam" id="TIGR00974">
    <property type="entry name" value="3a0107s02c"/>
    <property type="match status" value="1"/>
</dbReference>
<dbReference type="PANTHER" id="PTHR42922:SF1">
    <property type="entry name" value="PHOSPHATE TRANSPORT SYSTEM PERMEASE PROTEIN PSTA"/>
    <property type="match status" value="1"/>
</dbReference>
<organism evidence="12 13">
    <name type="scientific">Gryllotalpicola daejeonensis</name>
    <dbReference type="NCBI Taxonomy" id="993087"/>
    <lineage>
        <taxon>Bacteria</taxon>
        <taxon>Bacillati</taxon>
        <taxon>Actinomycetota</taxon>
        <taxon>Actinomycetes</taxon>
        <taxon>Micrococcales</taxon>
        <taxon>Microbacteriaceae</taxon>
        <taxon>Gryllotalpicola</taxon>
    </lineage>
</organism>
<evidence type="ECO:0000256" key="2">
    <source>
        <dbReference type="ARBA" id="ARBA00004651"/>
    </source>
</evidence>
<comment type="subcellular location">
    <subcellularLocation>
        <location evidence="2 10">Cell membrane</location>
        <topology evidence="2 10">Multi-pass membrane protein</topology>
    </subcellularLocation>
</comment>
<evidence type="ECO:0000313" key="12">
    <source>
        <dbReference type="EMBL" id="GAA4159791.1"/>
    </source>
</evidence>
<dbReference type="SUPFAM" id="SSF161098">
    <property type="entry name" value="MetI-like"/>
    <property type="match status" value="1"/>
</dbReference>
<evidence type="ECO:0000256" key="5">
    <source>
        <dbReference type="ARBA" id="ARBA00022475"/>
    </source>
</evidence>
<evidence type="ECO:0000256" key="10">
    <source>
        <dbReference type="RuleBase" id="RU363043"/>
    </source>
</evidence>
<comment type="similarity">
    <text evidence="3 10">Belongs to the binding-protein-dependent transport system permease family. CysTW subfamily.</text>
</comment>
<keyword evidence="13" id="KW-1185">Reference proteome</keyword>
<feature type="transmembrane region" description="Helical" evidence="10">
    <location>
        <begin position="86"/>
        <end position="109"/>
    </location>
</feature>
<feature type="transmembrane region" description="Helical" evidence="10">
    <location>
        <begin position="28"/>
        <end position="47"/>
    </location>
</feature>
<protein>
    <recommendedName>
        <fullName evidence="10">Phosphate transport system permease protein PstA</fullName>
    </recommendedName>
</protein>
<evidence type="ECO:0000256" key="7">
    <source>
        <dbReference type="ARBA" id="ARBA00022692"/>
    </source>
</evidence>
<sequence length="369" mass="38919">MSATAIPNAPAPQRQIDNALTSGQLPRFFEVWALIGSLVVSGVLFAVVGFSVVGWIVVAAIVYLLIVGVISSIVENRRKAVDRLVRGVVVIMFLLALAPLLSTLIDVIARGAGDAFDPNFAFKVGGSHFDPVSLKVTTTIGAWQSVVGTLIITGIATVISVPIGILTAIYLVEYGRPNSTMNRAVTFLVDVMTGIPSIVAGLFAFSLFTLIIGPKAFSGFSAAIALCVLMIPIVVRSSEEMLKLVPLDLREASYALGVTKFVTITRIVLPTAISGLITGVMIAIARVIGETAPIFIAASFTNNFNADPFRNAMSTLPVMAYTGYKFPSTDVAGSVASAWGAALLLVILVVILNLIARIVARVFAPKGLR</sequence>